<feature type="domain" description="DJ-1/PfpI" evidence="1">
    <location>
        <begin position="20"/>
        <end position="193"/>
    </location>
</feature>
<dbReference type="SUPFAM" id="SSF52317">
    <property type="entry name" value="Class I glutamine amidotransferase-like"/>
    <property type="match status" value="2"/>
</dbReference>
<dbReference type="InParanoid" id="A0A2R5GKU9"/>
<reference evidence="2 3" key="1">
    <citation type="submission" date="2017-12" db="EMBL/GenBank/DDBJ databases">
        <title>Sequencing, de novo assembly and annotation of complete genome of a new Thraustochytrid species, strain FCC1311.</title>
        <authorList>
            <person name="Sedici K."/>
            <person name="Godart F."/>
            <person name="Aiese Cigliano R."/>
            <person name="Sanseverino W."/>
            <person name="Barakat M."/>
            <person name="Ortet P."/>
            <person name="Marechal E."/>
            <person name="Cagnac O."/>
            <person name="Amato A."/>
        </authorList>
    </citation>
    <scope>NUCLEOTIDE SEQUENCE [LARGE SCALE GENOMIC DNA]</scope>
</reference>
<comment type="caution">
    <text evidence="2">The sequence shown here is derived from an EMBL/GenBank/DDBJ whole genome shotgun (WGS) entry which is preliminary data.</text>
</comment>
<dbReference type="InterPro" id="IPR002818">
    <property type="entry name" value="DJ-1/PfpI"/>
</dbReference>
<evidence type="ECO:0000313" key="2">
    <source>
        <dbReference type="EMBL" id="GBG30358.1"/>
    </source>
</evidence>
<proteinExistence type="predicted"/>
<dbReference type="Gene3D" id="3.40.50.880">
    <property type="match status" value="2"/>
</dbReference>
<dbReference type="PANTHER" id="PTHR43130">
    <property type="entry name" value="ARAC-FAMILY TRANSCRIPTIONAL REGULATOR"/>
    <property type="match status" value="1"/>
</dbReference>
<name>A0A2R5GKU9_9STRA</name>
<dbReference type="PANTHER" id="PTHR43130:SF15">
    <property type="entry name" value="THIJ_PFPI FAMILY PROTEIN (AFU_ORTHOLOGUE AFUA_5G14240)"/>
    <property type="match status" value="1"/>
</dbReference>
<dbReference type="Proteomes" id="UP000241890">
    <property type="component" value="Unassembled WGS sequence"/>
</dbReference>
<keyword evidence="3" id="KW-1185">Reference proteome</keyword>
<evidence type="ECO:0000259" key="1">
    <source>
        <dbReference type="Pfam" id="PF01965"/>
    </source>
</evidence>
<feature type="domain" description="DJ-1/PfpI" evidence="1">
    <location>
        <begin position="253"/>
        <end position="428"/>
    </location>
</feature>
<accession>A0A2R5GKU9</accession>
<dbReference type="EMBL" id="BEYU01000075">
    <property type="protein sequence ID" value="GBG30358.1"/>
    <property type="molecule type" value="Genomic_DNA"/>
</dbReference>
<dbReference type="Pfam" id="PF01965">
    <property type="entry name" value="DJ-1_PfpI"/>
    <property type="match status" value="2"/>
</dbReference>
<dbReference type="AlphaFoldDB" id="A0A2R5GKU9"/>
<protein>
    <recommendedName>
        <fullName evidence="1">DJ-1/PfpI domain-containing protein</fullName>
    </recommendedName>
</protein>
<dbReference type="CDD" id="cd03139">
    <property type="entry name" value="GATase1_PfpI_2"/>
    <property type="match status" value="2"/>
</dbReference>
<gene>
    <name evidence="2" type="ORF">FCC1311_065772</name>
</gene>
<dbReference type="InterPro" id="IPR052158">
    <property type="entry name" value="INH-QAR"/>
</dbReference>
<evidence type="ECO:0000313" key="3">
    <source>
        <dbReference type="Proteomes" id="UP000241890"/>
    </source>
</evidence>
<sequence>MERLHEIAQAQQRPLVLAAVLFEGYELLDMYGPLEMFAALNNKDVGRSPVCVDIVTIGRAGTRANGGFSPRLEPDLEPGSAALDRLKPDIVLIPGGPGWKPFLEDKPYVEWLLRTMDEAKLVMSVCTGAGILATLGLLDGYSATTNKWAYNGMKASFPKVDWKAQARWTCVTDAPERAIFTSSGVSAGTDMAIWVIARVFSRAAADRVIEYAEYVPVSKDGSEDPFVSNIDAGDFFNNVPISPAAAQRAEPLRVGLVLYDNFELYDAFGPLEMFAAANRTSKDGAVYSLVCIAEKAEVKSWGGIRFKADHVGLDVALKDKVDLLLMPGGVGTIREMYNPVMLKFVAGMCASVPRTMTVCSGSAILARAGVLDGLDVTTNKIQFDILSRSSSKVTWKRSARWVNADNGRFLTSSGVTAGTDLALAVIEEDCGKALADATAQRVEYTRNSDANDDPFAGLAAQSTMKTFSSSIKKAGLDVLLPSLFWLGLGDYFDAAIIARL</sequence>
<organism evidence="2 3">
    <name type="scientific">Hondaea fermentalgiana</name>
    <dbReference type="NCBI Taxonomy" id="2315210"/>
    <lineage>
        <taxon>Eukaryota</taxon>
        <taxon>Sar</taxon>
        <taxon>Stramenopiles</taxon>
        <taxon>Bigyra</taxon>
        <taxon>Labyrinthulomycetes</taxon>
        <taxon>Thraustochytrida</taxon>
        <taxon>Thraustochytriidae</taxon>
        <taxon>Hondaea</taxon>
    </lineage>
</organism>
<dbReference type="OrthoDB" id="543156at2759"/>
<dbReference type="InterPro" id="IPR029062">
    <property type="entry name" value="Class_I_gatase-like"/>
</dbReference>